<dbReference type="AlphaFoldDB" id="A0A484MIM1"/>
<protein>
    <recommendedName>
        <fullName evidence="2">DUF4283 domain-containing protein</fullName>
    </recommendedName>
</protein>
<dbReference type="EMBL" id="OOIL02003680">
    <property type="protein sequence ID" value="VFQ88793.1"/>
    <property type="molecule type" value="Genomic_DNA"/>
</dbReference>
<feature type="region of interest" description="Disordered" evidence="1">
    <location>
        <begin position="89"/>
        <end position="124"/>
    </location>
</feature>
<dbReference type="PANTHER" id="PTHR31286">
    <property type="entry name" value="GLYCINE-RICH CELL WALL STRUCTURAL PROTEIN 1.8-LIKE"/>
    <property type="match status" value="1"/>
</dbReference>
<dbReference type="InterPro" id="IPR040256">
    <property type="entry name" value="At4g02000-like"/>
</dbReference>
<evidence type="ECO:0000256" key="1">
    <source>
        <dbReference type="SAM" id="MobiDB-lite"/>
    </source>
</evidence>
<feature type="domain" description="DUF4283" evidence="2">
    <location>
        <begin position="143"/>
        <end position="219"/>
    </location>
</feature>
<dbReference type="OrthoDB" id="1939300at2759"/>
<evidence type="ECO:0000259" key="2">
    <source>
        <dbReference type="Pfam" id="PF14111"/>
    </source>
</evidence>
<evidence type="ECO:0000313" key="4">
    <source>
        <dbReference type="Proteomes" id="UP000595140"/>
    </source>
</evidence>
<gene>
    <name evidence="3" type="ORF">CCAM_LOCUS30569</name>
</gene>
<dbReference type="PANTHER" id="PTHR31286:SF168">
    <property type="entry name" value="DUF4283 DOMAIN-CONTAINING PROTEIN"/>
    <property type="match status" value="1"/>
</dbReference>
<name>A0A484MIM1_9ASTE</name>
<reference evidence="3 4" key="1">
    <citation type="submission" date="2018-04" db="EMBL/GenBank/DDBJ databases">
        <authorList>
            <person name="Vogel A."/>
        </authorList>
    </citation>
    <scope>NUCLEOTIDE SEQUENCE [LARGE SCALE GENOMIC DNA]</scope>
</reference>
<dbReference type="Proteomes" id="UP000595140">
    <property type="component" value="Unassembled WGS sequence"/>
</dbReference>
<sequence>MGHNKKNKNKKGARKNSHNITNFVFDGTLVSVAKQRGIARPNSGQQLHCALSDNGQPSSSADISVTLNSFDTISDEDNALSPTLIGEKQDCATSKGPESKTNSPLRTSSSTLANRDPDEGIPLEKVEVGEKVTIPAEGYPSLEEDWGYCLVGCFTGRFPGIKAIEDLTSSWGVQCKLLPHEHGWVLFQFPSDEDRRIVLQNGPYTLFGKTLLLRIPPEDFRFNFDAFMTVDVWVKFVNVSLRCWNKISLQCLGSRVGTPKRTDLGTKRRGRISFCRMLIQVDMSKELPTAFEVCLPDGGNYIQKVVYEGLPKYCYHCKKFGHNLLNCRVLRALRLRKNGEFDGKSLRHKGKIPKKVFEGDKASTSNGHFFSV</sequence>
<feature type="compositionally biased region" description="Basic and acidic residues" evidence="1">
    <location>
        <begin position="115"/>
        <end position="124"/>
    </location>
</feature>
<dbReference type="Pfam" id="PF14111">
    <property type="entry name" value="DUF4283"/>
    <property type="match status" value="1"/>
</dbReference>
<keyword evidence="4" id="KW-1185">Reference proteome</keyword>
<accession>A0A484MIM1</accession>
<evidence type="ECO:0000313" key="3">
    <source>
        <dbReference type="EMBL" id="VFQ88793.1"/>
    </source>
</evidence>
<proteinExistence type="predicted"/>
<organism evidence="3 4">
    <name type="scientific">Cuscuta campestris</name>
    <dbReference type="NCBI Taxonomy" id="132261"/>
    <lineage>
        <taxon>Eukaryota</taxon>
        <taxon>Viridiplantae</taxon>
        <taxon>Streptophyta</taxon>
        <taxon>Embryophyta</taxon>
        <taxon>Tracheophyta</taxon>
        <taxon>Spermatophyta</taxon>
        <taxon>Magnoliopsida</taxon>
        <taxon>eudicotyledons</taxon>
        <taxon>Gunneridae</taxon>
        <taxon>Pentapetalae</taxon>
        <taxon>asterids</taxon>
        <taxon>lamiids</taxon>
        <taxon>Solanales</taxon>
        <taxon>Convolvulaceae</taxon>
        <taxon>Cuscuteae</taxon>
        <taxon>Cuscuta</taxon>
        <taxon>Cuscuta subgen. Grammica</taxon>
        <taxon>Cuscuta sect. Cleistogrammica</taxon>
    </lineage>
</organism>
<feature type="compositionally biased region" description="Polar residues" evidence="1">
    <location>
        <begin position="99"/>
        <end position="113"/>
    </location>
</feature>
<dbReference type="InterPro" id="IPR025558">
    <property type="entry name" value="DUF4283"/>
</dbReference>